<reference evidence="2 3" key="1">
    <citation type="submission" date="2016-11" db="EMBL/GenBank/DDBJ databases">
        <authorList>
            <person name="Jaros S."/>
            <person name="Januszkiewicz K."/>
            <person name="Wedrychowicz H."/>
        </authorList>
    </citation>
    <scope>NUCLEOTIDE SEQUENCE [LARGE SCALE GENOMIC DNA]</scope>
    <source>
        <strain evidence="2 3">DSM 24787</strain>
    </source>
</reference>
<gene>
    <name evidence="2" type="ORF">SAMN04488055_4223</name>
</gene>
<evidence type="ECO:0000313" key="3">
    <source>
        <dbReference type="Proteomes" id="UP000185003"/>
    </source>
</evidence>
<protein>
    <submittedName>
        <fullName evidence="2">Uncharacterized protein</fullName>
    </submittedName>
</protein>
<feature type="region of interest" description="Disordered" evidence="1">
    <location>
        <begin position="18"/>
        <end position="58"/>
    </location>
</feature>
<evidence type="ECO:0000313" key="2">
    <source>
        <dbReference type="EMBL" id="SIO45999.1"/>
    </source>
</evidence>
<name>A0A1N6JPA0_9BACT</name>
<dbReference type="AlphaFoldDB" id="A0A1N6JPA0"/>
<dbReference type="Proteomes" id="UP000185003">
    <property type="component" value="Unassembled WGS sequence"/>
</dbReference>
<feature type="compositionally biased region" description="Polar residues" evidence="1">
    <location>
        <begin position="18"/>
        <end position="32"/>
    </location>
</feature>
<accession>A0A1N6JPA0</accession>
<keyword evidence="3" id="KW-1185">Reference proteome</keyword>
<dbReference type="EMBL" id="FSRA01000002">
    <property type="protein sequence ID" value="SIO45999.1"/>
    <property type="molecule type" value="Genomic_DNA"/>
</dbReference>
<organism evidence="2 3">
    <name type="scientific">Chitinophaga niabensis</name>
    <dbReference type="NCBI Taxonomy" id="536979"/>
    <lineage>
        <taxon>Bacteria</taxon>
        <taxon>Pseudomonadati</taxon>
        <taxon>Bacteroidota</taxon>
        <taxon>Chitinophagia</taxon>
        <taxon>Chitinophagales</taxon>
        <taxon>Chitinophagaceae</taxon>
        <taxon>Chitinophaga</taxon>
    </lineage>
</organism>
<proteinExistence type="predicted"/>
<evidence type="ECO:0000256" key="1">
    <source>
        <dbReference type="SAM" id="MobiDB-lite"/>
    </source>
</evidence>
<sequence length="254" mass="26477">MKTSAYAARSRSSKQFMNSITSATSSHNTQPFFASGKTSKHGDSSGLNPSAQEGEDVGGRTVGEFVGDVGRPVGSFFGNVFGSIVGAVAGNDISSATTTPAVWNNHGHFKWDISFSTSGRNGWIVQKIESTRRAQDAAGNALPDGLTPLYWEAWAVDGAGNISPASGGTHDFWQRRSFGNNTQGHWSISSACYFTTTDPATQGFAVGNAPEAGGLLSSLSEPSGLGVGRLHRFAQGTWDSTSAIPTHDGSAGPQ</sequence>
<dbReference type="STRING" id="536979.SAMN04488055_4223"/>